<sequence>MVVQNTIIFGFKMAVSNPLKFTKKRLVATNERLLRENPILRENTIGSNKDREKKNSRLLRLNSTLNGSPWLLARDFKIIRQAAESTGNSEISDRSISASKLLTDTLMIDAKESLDKIRARLMAHPSVMVIQKEKEALGECTLRKILDQNVNPRVAIHGHFPLNE</sequence>
<name>A0AAV1R351_9ROSI</name>
<proteinExistence type="predicted"/>
<keyword evidence="2" id="KW-1185">Reference proteome</keyword>
<gene>
    <name evidence="1" type="ORF">DCAF_LOCUS5470</name>
</gene>
<protein>
    <submittedName>
        <fullName evidence="1">Uncharacterized protein</fullName>
    </submittedName>
</protein>
<reference evidence="1 2" key="1">
    <citation type="submission" date="2024-01" db="EMBL/GenBank/DDBJ databases">
        <authorList>
            <person name="Waweru B."/>
        </authorList>
    </citation>
    <scope>NUCLEOTIDE SEQUENCE [LARGE SCALE GENOMIC DNA]</scope>
</reference>
<evidence type="ECO:0000313" key="2">
    <source>
        <dbReference type="Proteomes" id="UP001314170"/>
    </source>
</evidence>
<evidence type="ECO:0000313" key="1">
    <source>
        <dbReference type="EMBL" id="CAK7327754.1"/>
    </source>
</evidence>
<dbReference type="Proteomes" id="UP001314170">
    <property type="component" value="Unassembled WGS sequence"/>
</dbReference>
<comment type="caution">
    <text evidence="1">The sequence shown here is derived from an EMBL/GenBank/DDBJ whole genome shotgun (WGS) entry which is preliminary data.</text>
</comment>
<dbReference type="EMBL" id="CAWUPB010000858">
    <property type="protein sequence ID" value="CAK7327754.1"/>
    <property type="molecule type" value="Genomic_DNA"/>
</dbReference>
<organism evidence="1 2">
    <name type="scientific">Dovyalis caffra</name>
    <dbReference type="NCBI Taxonomy" id="77055"/>
    <lineage>
        <taxon>Eukaryota</taxon>
        <taxon>Viridiplantae</taxon>
        <taxon>Streptophyta</taxon>
        <taxon>Embryophyta</taxon>
        <taxon>Tracheophyta</taxon>
        <taxon>Spermatophyta</taxon>
        <taxon>Magnoliopsida</taxon>
        <taxon>eudicotyledons</taxon>
        <taxon>Gunneridae</taxon>
        <taxon>Pentapetalae</taxon>
        <taxon>rosids</taxon>
        <taxon>fabids</taxon>
        <taxon>Malpighiales</taxon>
        <taxon>Salicaceae</taxon>
        <taxon>Flacourtieae</taxon>
        <taxon>Dovyalis</taxon>
    </lineage>
</organism>
<dbReference type="AlphaFoldDB" id="A0AAV1R351"/>
<accession>A0AAV1R351</accession>